<keyword evidence="3 5" id="KW-0831">Ubiquinone biosynthesis</keyword>
<dbReference type="FunFam" id="3.40.50.150:FF:000028">
    <property type="entry name" value="Ubiquinone biosynthesis O-methyltransferase"/>
    <property type="match status" value="1"/>
</dbReference>
<dbReference type="HAMAP" id="MF_00472">
    <property type="entry name" value="UbiG"/>
    <property type="match status" value="1"/>
</dbReference>
<evidence type="ECO:0000313" key="6">
    <source>
        <dbReference type="EMBL" id="RKS87845.1"/>
    </source>
</evidence>
<dbReference type="GO" id="GO:0032259">
    <property type="term" value="P:methylation"/>
    <property type="evidence" value="ECO:0007669"/>
    <property type="project" value="UniProtKB-KW"/>
</dbReference>
<dbReference type="PANTHER" id="PTHR43464:SF19">
    <property type="entry name" value="UBIQUINONE BIOSYNTHESIS O-METHYLTRANSFERASE, MITOCHONDRIAL"/>
    <property type="match status" value="1"/>
</dbReference>
<dbReference type="Proteomes" id="UP000278542">
    <property type="component" value="Unassembled WGS sequence"/>
</dbReference>
<dbReference type="Gene3D" id="3.40.50.150">
    <property type="entry name" value="Vaccinia Virus protein VP39"/>
    <property type="match status" value="1"/>
</dbReference>
<comment type="function">
    <text evidence="5">O-methyltransferase that catalyzes the 2 O-methylation steps in the ubiquinone biosynthetic pathway.</text>
</comment>
<evidence type="ECO:0000313" key="7">
    <source>
        <dbReference type="Proteomes" id="UP000278542"/>
    </source>
</evidence>
<feature type="binding site" evidence="5">
    <location>
        <position position="79"/>
    </location>
    <ligand>
        <name>S-adenosyl-L-methionine</name>
        <dbReference type="ChEBI" id="CHEBI:59789"/>
    </ligand>
</feature>
<comment type="caution">
    <text evidence="6">The sequence shown here is derived from an EMBL/GenBank/DDBJ whole genome shotgun (WGS) entry which is preliminary data.</text>
</comment>
<dbReference type="EC" id="2.1.1.64" evidence="5"/>
<evidence type="ECO:0000256" key="3">
    <source>
        <dbReference type="ARBA" id="ARBA00022688"/>
    </source>
</evidence>
<dbReference type="CDD" id="cd02440">
    <property type="entry name" value="AdoMet_MTases"/>
    <property type="match status" value="1"/>
</dbReference>
<feature type="binding site" evidence="5">
    <location>
        <position position="123"/>
    </location>
    <ligand>
        <name>S-adenosyl-L-methionine</name>
        <dbReference type="ChEBI" id="CHEBI:59789"/>
    </ligand>
</feature>
<feature type="binding site" evidence="5">
    <location>
        <position position="37"/>
    </location>
    <ligand>
        <name>S-adenosyl-L-methionine</name>
        <dbReference type="ChEBI" id="CHEBI:59789"/>
    </ligand>
</feature>
<dbReference type="GO" id="GO:0102208">
    <property type="term" value="F:2-polyprenyl-6-hydroxyphenol methylase activity"/>
    <property type="evidence" value="ECO:0007669"/>
    <property type="project" value="UniProtKB-EC"/>
</dbReference>
<feature type="binding site" evidence="5">
    <location>
        <position position="58"/>
    </location>
    <ligand>
        <name>S-adenosyl-L-methionine</name>
        <dbReference type="ChEBI" id="CHEBI:59789"/>
    </ligand>
</feature>
<accession>A0A495RK79</accession>
<dbReference type="EC" id="2.1.1.222" evidence="5"/>
<dbReference type="GO" id="GO:0010420">
    <property type="term" value="F:polyprenyldihydroxybenzoate methyltransferase activity"/>
    <property type="evidence" value="ECO:0007669"/>
    <property type="project" value="InterPro"/>
</dbReference>
<comment type="similarity">
    <text evidence="5">Belongs to the methyltransferase superfamily. UbiG/COQ3 family.</text>
</comment>
<protein>
    <recommendedName>
        <fullName evidence="5">Ubiquinone biosynthesis O-methyltransferase</fullName>
    </recommendedName>
    <alternativeName>
        <fullName evidence="5">2-polyprenyl-6-hydroxyphenol methylase</fullName>
        <ecNumber evidence="5">2.1.1.222</ecNumber>
    </alternativeName>
    <alternativeName>
        <fullName evidence="5">3-demethylubiquinone 3-O-methyltransferase</fullName>
        <ecNumber evidence="5">2.1.1.64</ecNumber>
    </alternativeName>
</protein>
<dbReference type="EMBL" id="RBWY01000001">
    <property type="protein sequence ID" value="RKS87845.1"/>
    <property type="molecule type" value="Genomic_DNA"/>
</dbReference>
<comment type="pathway">
    <text evidence="5">Cofactor biosynthesis; ubiquinone biosynthesis.</text>
</comment>
<reference evidence="6 7" key="1">
    <citation type="submission" date="2018-10" db="EMBL/GenBank/DDBJ databases">
        <title>Genomic Encyclopedia of Type Strains, Phase IV (KMG-IV): sequencing the most valuable type-strain genomes for metagenomic binning, comparative biology and taxonomic classification.</title>
        <authorList>
            <person name="Goeker M."/>
        </authorList>
    </citation>
    <scope>NUCLEOTIDE SEQUENCE [LARGE SCALE GENOMIC DNA]</scope>
    <source>
        <strain evidence="6 7">DSM 22228</strain>
    </source>
</reference>
<organism evidence="6 7">
    <name type="scientific">Orbus hercynius</name>
    <dbReference type="NCBI Taxonomy" id="593135"/>
    <lineage>
        <taxon>Bacteria</taxon>
        <taxon>Pseudomonadati</taxon>
        <taxon>Pseudomonadota</taxon>
        <taxon>Gammaproteobacteria</taxon>
        <taxon>Orbales</taxon>
        <taxon>Orbaceae</taxon>
        <taxon>Orbus</taxon>
    </lineage>
</organism>
<dbReference type="GO" id="GO:0061542">
    <property type="term" value="F:3-demethylubiquinol 3-O-methyltransferase activity"/>
    <property type="evidence" value="ECO:0007669"/>
    <property type="project" value="UniProtKB-UniRule"/>
</dbReference>
<dbReference type="InterPro" id="IPR029063">
    <property type="entry name" value="SAM-dependent_MTases_sf"/>
</dbReference>
<dbReference type="OrthoDB" id="9801538at2"/>
<keyword evidence="7" id="KW-1185">Reference proteome</keyword>
<comment type="catalytic activity">
    <reaction evidence="5">
        <text>a 3-(all-trans-polyprenyl)benzene-1,2-diol + S-adenosyl-L-methionine = a 2-methoxy-6-(all-trans-polyprenyl)phenol + S-adenosyl-L-homocysteine + H(+)</text>
        <dbReference type="Rhea" id="RHEA:31411"/>
        <dbReference type="Rhea" id="RHEA-COMP:9550"/>
        <dbReference type="Rhea" id="RHEA-COMP:9551"/>
        <dbReference type="ChEBI" id="CHEBI:15378"/>
        <dbReference type="ChEBI" id="CHEBI:57856"/>
        <dbReference type="ChEBI" id="CHEBI:59789"/>
        <dbReference type="ChEBI" id="CHEBI:62729"/>
        <dbReference type="ChEBI" id="CHEBI:62731"/>
        <dbReference type="EC" id="2.1.1.222"/>
    </reaction>
</comment>
<dbReference type="PANTHER" id="PTHR43464">
    <property type="entry name" value="METHYLTRANSFERASE"/>
    <property type="match status" value="1"/>
</dbReference>
<evidence type="ECO:0000256" key="5">
    <source>
        <dbReference type="HAMAP-Rule" id="MF_00472"/>
    </source>
</evidence>
<dbReference type="InterPro" id="IPR010233">
    <property type="entry name" value="UbiG_MeTrfase"/>
</dbReference>
<keyword evidence="2 5" id="KW-0808">Transferase</keyword>
<evidence type="ECO:0000256" key="2">
    <source>
        <dbReference type="ARBA" id="ARBA00022679"/>
    </source>
</evidence>
<keyword evidence="6" id="KW-0830">Ubiquinone</keyword>
<evidence type="ECO:0000256" key="4">
    <source>
        <dbReference type="ARBA" id="ARBA00022691"/>
    </source>
</evidence>
<sequence length="236" mass="26570">MSKNIDVNEIEKFSQLAKEWWDPNGKCKPLHIINPLRLDYIEQHCDENLVGKNLLDVGCGGGILSESLARLNANVTGLDLAQASLEVAKKHAQQNGLNINYIQSTIEDYASQSPIQYDIITCMELLEHVPEPESVIHACAKLLKPGGKLFLSTINRNHKAKLLLIYGAEYIARLVPKGTHDFNRFIRPSELMDFVEQAGLRTQDVIGMEYHLLKNKFKLGNNIDVNYILMATKISE</sequence>
<dbReference type="UniPathway" id="UPA00232"/>
<evidence type="ECO:0000256" key="1">
    <source>
        <dbReference type="ARBA" id="ARBA00022603"/>
    </source>
</evidence>
<proteinExistence type="inferred from homology"/>
<name>A0A495RK79_9GAMM</name>
<comment type="catalytic activity">
    <reaction evidence="5">
        <text>a 3-demethylubiquinol + S-adenosyl-L-methionine = a ubiquinol + S-adenosyl-L-homocysteine + H(+)</text>
        <dbReference type="Rhea" id="RHEA:44380"/>
        <dbReference type="Rhea" id="RHEA-COMP:9566"/>
        <dbReference type="Rhea" id="RHEA-COMP:10914"/>
        <dbReference type="ChEBI" id="CHEBI:15378"/>
        <dbReference type="ChEBI" id="CHEBI:17976"/>
        <dbReference type="ChEBI" id="CHEBI:57856"/>
        <dbReference type="ChEBI" id="CHEBI:59789"/>
        <dbReference type="ChEBI" id="CHEBI:84422"/>
        <dbReference type="EC" id="2.1.1.64"/>
    </reaction>
</comment>
<keyword evidence="1 5" id="KW-0489">Methyltransferase</keyword>
<dbReference type="SUPFAM" id="SSF53335">
    <property type="entry name" value="S-adenosyl-L-methionine-dependent methyltransferases"/>
    <property type="match status" value="1"/>
</dbReference>
<dbReference type="RefSeq" id="WP_121144713.1">
    <property type="nucleotide sequence ID" value="NZ_RBWY01000001.1"/>
</dbReference>
<dbReference type="Pfam" id="PF13489">
    <property type="entry name" value="Methyltransf_23"/>
    <property type="match status" value="1"/>
</dbReference>
<gene>
    <name evidence="5" type="primary">ubiG</name>
    <name evidence="6" type="ORF">DES39_1092</name>
</gene>
<dbReference type="NCBIfam" id="TIGR01983">
    <property type="entry name" value="UbiG"/>
    <property type="match status" value="1"/>
</dbReference>
<dbReference type="AlphaFoldDB" id="A0A495RK79"/>
<keyword evidence="4 5" id="KW-0949">S-adenosyl-L-methionine</keyword>